<evidence type="ECO:0000313" key="2">
    <source>
        <dbReference type="EMBL" id="POZ81553.1"/>
    </source>
</evidence>
<sequence length="547" mass="61641">MENRKVGFLAFFLMWAKQQGWKVPLLHVRVCHWLETCDEPMRVLQVFRGAAKSTIYAVFKAWCLYCNPNLRSLIWSADGPLSKKLTRDVINVLRRHPLCAGILPTKPGAQMFWVNGANDPRNASMTAVGVDQNVTSARADSIDYDDVEVPKNIRTPEARENLRLKIQEATFILVPGGQETYIGTPHTHDSIYPELIAAGAASLKIPLFEAGVRYEDTSSETRYRFDFTPGDDGLYVMAGIFKHARLLREGVDYRVEGREVVFSRPPGMVIDIYAHCAWPERFTRDDIEKRRKKCRTLNYWDSQYQLEAKPLTEVRLDPEKLRPYNVHPIVERANREMRMMLGDTRIVSARAYWDCATGKVGSDDSAFSLVLDDAAGNYYWHVAQAMLGEFAEFSSGENSKITGGQVMQVCDLVERFAIPLIYVETNGVGSFVPQLLRKALRQRKLVCGVKDIAATVNKNEKILAGIEPPLKSGVLWAHVDVLDSPVWDQMQSFNPLVKRQPDDFIDSGASAILETPVRIGRIVGNPTAAEGHDWRPSVGVHEVTLEM</sequence>
<organism evidence="2 3">
    <name type="scientific">Burkholderia contaminans</name>
    <dbReference type="NCBI Taxonomy" id="488447"/>
    <lineage>
        <taxon>Bacteria</taxon>
        <taxon>Pseudomonadati</taxon>
        <taxon>Pseudomonadota</taxon>
        <taxon>Betaproteobacteria</taxon>
        <taxon>Burkholderiales</taxon>
        <taxon>Burkholderiaceae</taxon>
        <taxon>Burkholderia</taxon>
        <taxon>Burkholderia cepacia complex</taxon>
    </lineage>
</organism>
<dbReference type="EMBL" id="PQVP01000002">
    <property type="protein sequence ID" value="POZ81553.1"/>
    <property type="molecule type" value="Genomic_DNA"/>
</dbReference>
<feature type="domain" description="Terminase large subunit ribonuclease H-like" evidence="1">
    <location>
        <begin position="361"/>
        <end position="472"/>
    </location>
</feature>
<evidence type="ECO:0000313" key="3">
    <source>
        <dbReference type="Proteomes" id="UP000238655"/>
    </source>
</evidence>
<name>A0A2S5DR62_9BURK</name>
<dbReference type="RefSeq" id="WP_089460731.1">
    <property type="nucleotide sequence ID" value="NZ_CM009575.1"/>
</dbReference>
<reference evidence="2 3" key="1">
    <citation type="submission" date="2018-01" db="EMBL/GenBank/DDBJ databases">
        <title>Successful Treatment of Persistent Burkholderia cepacia Bacteremia with Ceftazidime-Avibactam.</title>
        <authorList>
            <person name="Tamma P."/>
            <person name="Fan Y."/>
            <person name="Bergman Y."/>
            <person name="Sick-Samuels A."/>
            <person name="Hsu A."/>
            <person name="Timp W."/>
            <person name="Simner P."/>
        </authorList>
    </citation>
    <scope>NUCLEOTIDE SEQUENCE [LARGE SCALE GENOMIC DNA]</scope>
    <source>
        <strain evidence="2 3">170816</strain>
    </source>
</reference>
<dbReference type="AlphaFoldDB" id="A0A2S5DR62"/>
<proteinExistence type="predicted"/>
<evidence type="ECO:0000259" key="1">
    <source>
        <dbReference type="Pfam" id="PF22530"/>
    </source>
</evidence>
<dbReference type="InterPro" id="IPR047987">
    <property type="entry name" value="Gp19-like_virus"/>
</dbReference>
<dbReference type="Proteomes" id="UP000238655">
    <property type="component" value="Chromosome 1"/>
</dbReference>
<comment type="caution">
    <text evidence="2">The sequence shown here is derived from an EMBL/GenBank/DDBJ whole genome shotgun (WGS) entry which is preliminary data.</text>
</comment>
<dbReference type="Pfam" id="PF22530">
    <property type="entry name" value="Terminase-T7_RNaseH-like"/>
    <property type="match status" value="1"/>
</dbReference>
<accession>A0A2S5DR62</accession>
<dbReference type="NCBIfam" id="NF033889">
    <property type="entry name" value="termin_lrg_T7"/>
    <property type="match status" value="1"/>
</dbReference>
<dbReference type="InterPro" id="IPR054762">
    <property type="entry name" value="Gp19_RNaseH-like"/>
</dbReference>
<gene>
    <name evidence="2" type="ORF">C3743_14560</name>
</gene>
<protein>
    <submittedName>
        <fullName evidence="2">Transcriptional regulator</fullName>
    </submittedName>
</protein>